<sequence>MMILIQTLVNQKIKKYLQWPAWLNRVFIFGLSLVIVLNTSPFIQAQTPNLPNNVTELIRNGSRPLSGQIGNLVYAPVKVDGIPLFYVAVPASVEDDKGEKATAPLQDRVTRIQNNIKEIIERGFDPNTLQVYPSVLNGQTVIRVSDPNNLKPQTIGTITENDAQLHGQAIAEMAPEAANQLRQALIRARQERQPESLQAQGWLAVKLFFSLALISLILLIIQSAFTRYIFSLKKALAQFLENAQDTDLINAIPANHGATGPASEPYQLQKSLFLIFEIFSKKFQPQFIVSPQSEELPEKKIPRIISKYLYCQTGEDAKLIYQRQIKIIIFLRRLLSFFQLLLWLRGLAFILALFPYSRELGVQIAGAPMSLILIWLIILVLLKMSDFFIDKMLQIWEEDINLRDKNSNRGILRIPTISNALKGICLVLLISTGIILSLGIFDFPIATILAGAGIIGFAISFGSQSLIKDVISGVINLFNDSYAVGDFVIIANDEGLVEDLNLFVTRLRSSNGDLITIPNGSVGIVRNQTKDWSRVDYSIQISYDADIQQALGILRQVAEELYHDSQWHSLISEPPDLKGVEDLSHLGVRLRVWLKTKPGEQWIVARELRLRLKSAFEAAGISIGIPQQAFLFQNSGDRLSGE</sequence>
<comment type="subcellular location">
    <subcellularLocation>
        <location evidence="1">Cell membrane</location>
        <topology evidence="1">Multi-pass membrane protein</topology>
    </subcellularLocation>
</comment>
<evidence type="ECO:0000256" key="3">
    <source>
        <dbReference type="ARBA" id="ARBA00022475"/>
    </source>
</evidence>
<evidence type="ECO:0000259" key="10">
    <source>
        <dbReference type="Pfam" id="PF21088"/>
    </source>
</evidence>
<proteinExistence type="inferred from homology"/>
<organism evidence="11">
    <name type="scientific">Woronichinia naegeliana WA131</name>
    <dbReference type="NCBI Taxonomy" id="2824559"/>
    <lineage>
        <taxon>Bacteria</taxon>
        <taxon>Bacillati</taxon>
        <taxon>Cyanobacteriota</taxon>
        <taxon>Cyanophyceae</taxon>
        <taxon>Synechococcales</taxon>
        <taxon>Coelosphaeriaceae</taxon>
        <taxon>Woronichinia</taxon>
    </lineage>
</organism>
<evidence type="ECO:0000313" key="11">
    <source>
        <dbReference type="EMBL" id="UXE63473.1"/>
    </source>
</evidence>
<evidence type="ECO:0000256" key="5">
    <source>
        <dbReference type="ARBA" id="ARBA00022989"/>
    </source>
</evidence>
<feature type="transmembrane region" description="Helical" evidence="7">
    <location>
        <begin position="360"/>
        <end position="382"/>
    </location>
</feature>
<feature type="transmembrane region" description="Helical" evidence="7">
    <location>
        <begin position="447"/>
        <end position="467"/>
    </location>
</feature>
<dbReference type="Gene3D" id="1.10.287.1260">
    <property type="match status" value="1"/>
</dbReference>
<dbReference type="PANTHER" id="PTHR30460:SF0">
    <property type="entry name" value="MODERATE CONDUCTANCE MECHANOSENSITIVE CHANNEL YBIO"/>
    <property type="match status" value="1"/>
</dbReference>
<evidence type="ECO:0000259" key="9">
    <source>
        <dbReference type="Pfam" id="PF21082"/>
    </source>
</evidence>
<dbReference type="SUPFAM" id="SSF82861">
    <property type="entry name" value="Mechanosensitive channel protein MscS (YggB), transmembrane region"/>
    <property type="match status" value="1"/>
</dbReference>
<dbReference type="Pfam" id="PF00924">
    <property type="entry name" value="MS_channel_2nd"/>
    <property type="match status" value="1"/>
</dbReference>
<dbReference type="InterPro" id="IPR049142">
    <property type="entry name" value="MS_channel_1st"/>
</dbReference>
<comment type="similarity">
    <text evidence="2">Belongs to the MscS (TC 1.A.23) family.</text>
</comment>
<name>A0A977L0V4_9CYAN</name>
<feature type="domain" description="Mechanosensitive ion channel transmembrane helices 2/3" evidence="10">
    <location>
        <begin position="424"/>
        <end position="464"/>
    </location>
</feature>
<dbReference type="SUPFAM" id="SSF50182">
    <property type="entry name" value="Sm-like ribonucleoproteins"/>
    <property type="match status" value="1"/>
</dbReference>
<dbReference type="InterPro" id="IPR049278">
    <property type="entry name" value="MS_channel_C"/>
</dbReference>
<dbReference type="PANTHER" id="PTHR30460">
    <property type="entry name" value="MODERATE CONDUCTANCE MECHANOSENSITIVE CHANNEL YBIO"/>
    <property type="match status" value="1"/>
</dbReference>
<dbReference type="InterPro" id="IPR006685">
    <property type="entry name" value="MscS_channel_2nd"/>
</dbReference>
<keyword evidence="3" id="KW-1003">Cell membrane</keyword>
<evidence type="ECO:0000256" key="7">
    <source>
        <dbReference type="SAM" id="Phobius"/>
    </source>
</evidence>
<evidence type="ECO:0000256" key="2">
    <source>
        <dbReference type="ARBA" id="ARBA00008017"/>
    </source>
</evidence>
<evidence type="ECO:0000256" key="1">
    <source>
        <dbReference type="ARBA" id="ARBA00004651"/>
    </source>
</evidence>
<gene>
    <name evidence="11" type="ORF">KA717_13110</name>
</gene>
<dbReference type="Pfam" id="PF21088">
    <property type="entry name" value="MS_channel_1st"/>
    <property type="match status" value="1"/>
</dbReference>
<dbReference type="GO" id="GO:0008381">
    <property type="term" value="F:mechanosensitive monoatomic ion channel activity"/>
    <property type="evidence" value="ECO:0007669"/>
    <property type="project" value="InterPro"/>
</dbReference>
<dbReference type="EMBL" id="CP073041">
    <property type="protein sequence ID" value="UXE63473.1"/>
    <property type="molecule type" value="Genomic_DNA"/>
</dbReference>
<dbReference type="KEGG" id="wna:KA717_13110"/>
<feature type="domain" description="Mechanosensitive ion channel MscS" evidence="8">
    <location>
        <begin position="466"/>
        <end position="528"/>
    </location>
</feature>
<keyword evidence="4 7" id="KW-0812">Transmembrane</keyword>
<evidence type="ECO:0000256" key="6">
    <source>
        <dbReference type="ARBA" id="ARBA00023136"/>
    </source>
</evidence>
<feature type="transmembrane region" description="Helical" evidence="7">
    <location>
        <begin position="334"/>
        <end position="354"/>
    </location>
</feature>
<reference evidence="11" key="1">
    <citation type="submission" date="2021-04" db="EMBL/GenBank/DDBJ databases">
        <title>Genome sequence of Woronichinia naegeliana from Washington state freshwater lake bloom.</title>
        <authorList>
            <person name="Dreher T.W."/>
        </authorList>
    </citation>
    <scope>NUCLEOTIDE SEQUENCE</scope>
    <source>
        <strain evidence="11">WA131</strain>
    </source>
</reference>
<dbReference type="Gene3D" id="3.30.70.100">
    <property type="match status" value="1"/>
</dbReference>
<keyword evidence="5 7" id="KW-1133">Transmembrane helix</keyword>
<dbReference type="InterPro" id="IPR023408">
    <property type="entry name" value="MscS_beta-dom_sf"/>
</dbReference>
<dbReference type="SUPFAM" id="SSF82689">
    <property type="entry name" value="Mechanosensitive channel protein MscS (YggB), C-terminal domain"/>
    <property type="match status" value="1"/>
</dbReference>
<feature type="domain" description="Mechanosensitive ion channel MscS C-terminal" evidence="9">
    <location>
        <begin position="535"/>
        <end position="623"/>
    </location>
</feature>
<keyword evidence="6 7" id="KW-0472">Membrane</keyword>
<dbReference type="GO" id="GO:0005886">
    <property type="term" value="C:plasma membrane"/>
    <property type="evidence" value="ECO:0007669"/>
    <property type="project" value="UniProtKB-SubCell"/>
</dbReference>
<dbReference type="InterPro" id="IPR011066">
    <property type="entry name" value="MscS_channel_C_sf"/>
</dbReference>
<dbReference type="InterPro" id="IPR045276">
    <property type="entry name" value="YbiO_bact"/>
</dbReference>
<dbReference type="InterPro" id="IPR010920">
    <property type="entry name" value="LSM_dom_sf"/>
</dbReference>
<dbReference type="Proteomes" id="UP001065613">
    <property type="component" value="Chromosome"/>
</dbReference>
<feature type="transmembrane region" description="Helical" evidence="7">
    <location>
        <begin position="202"/>
        <end position="225"/>
    </location>
</feature>
<feature type="transmembrane region" description="Helical" evidence="7">
    <location>
        <begin position="419"/>
        <end position="441"/>
    </location>
</feature>
<evidence type="ECO:0000256" key="4">
    <source>
        <dbReference type="ARBA" id="ARBA00022692"/>
    </source>
</evidence>
<evidence type="ECO:0000259" key="8">
    <source>
        <dbReference type="Pfam" id="PF00924"/>
    </source>
</evidence>
<dbReference type="Gene3D" id="2.30.30.60">
    <property type="match status" value="1"/>
</dbReference>
<dbReference type="Pfam" id="PF21082">
    <property type="entry name" value="MS_channel_3rd"/>
    <property type="match status" value="1"/>
</dbReference>
<dbReference type="AlphaFoldDB" id="A0A977L0V4"/>
<dbReference type="InterPro" id="IPR011014">
    <property type="entry name" value="MscS_channel_TM-2"/>
</dbReference>
<protein>
    <submittedName>
        <fullName evidence="11">Mechanosensitive ion channel family protein</fullName>
    </submittedName>
</protein>
<accession>A0A977L0V4</accession>